<dbReference type="PANTHER" id="PTHR44858">
    <property type="entry name" value="TETRATRICOPEPTIDE REPEAT PROTEIN 6"/>
    <property type="match status" value="1"/>
</dbReference>
<dbReference type="Pfam" id="PF14559">
    <property type="entry name" value="TPR_19"/>
    <property type="match status" value="1"/>
</dbReference>
<dbReference type="Gene3D" id="1.25.40.10">
    <property type="entry name" value="Tetratricopeptide repeat domain"/>
    <property type="match status" value="2"/>
</dbReference>
<dbReference type="Pfam" id="PF13435">
    <property type="entry name" value="Cytochrome_C554"/>
    <property type="match status" value="1"/>
</dbReference>
<evidence type="ECO:0000259" key="4">
    <source>
        <dbReference type="Pfam" id="PF13435"/>
    </source>
</evidence>
<evidence type="ECO:0000256" key="2">
    <source>
        <dbReference type="ARBA" id="ARBA00022803"/>
    </source>
</evidence>
<keyword evidence="2 3" id="KW-0802">TPR repeat</keyword>
<dbReference type="PANTHER" id="PTHR44858:SF1">
    <property type="entry name" value="UDP-N-ACETYLGLUCOSAMINE--PEPTIDE N-ACETYLGLUCOSAMINYLTRANSFERASE SPINDLY-RELATED"/>
    <property type="match status" value="1"/>
</dbReference>
<gene>
    <name evidence="5" type="ORF">FTW19_21010</name>
</gene>
<proteinExistence type="predicted"/>
<dbReference type="InterPro" id="IPR019734">
    <property type="entry name" value="TPR_rpt"/>
</dbReference>
<evidence type="ECO:0000313" key="6">
    <source>
        <dbReference type="Proteomes" id="UP000321820"/>
    </source>
</evidence>
<dbReference type="KEGG" id="talb:FTW19_21010"/>
<dbReference type="OrthoDB" id="9814800at2"/>
<keyword evidence="6" id="KW-1185">Reference proteome</keyword>
<name>A0A5B9EHD8_9BACT</name>
<feature type="domain" description="Cytochrome c-552/4" evidence="4">
    <location>
        <begin position="94"/>
        <end position="174"/>
    </location>
</feature>
<dbReference type="EMBL" id="CP042806">
    <property type="protein sequence ID" value="QEE30240.1"/>
    <property type="molecule type" value="Genomic_DNA"/>
</dbReference>
<sequence>MKQRLFSSQGIGLLLTAAAVLPLGIAVALRGSSGKVSAATETETAAAKRAAYNEKVNANYNDRFSAEKHFLPSLMTTDTGQFIDPKDFPTAQYCGRCHKEAQHQWRESAHSNSNRAPWYLRNVDMLKDTKGVEYTRHCEGCHDPVAMVAGTLTQGADKRRPFDADGVTCSVCHSIQKTDTRGTGSYVIAVPAVLVDESGARITRQVSDLEILTHLDRHKAAVMQPLYKTPEFCAACHKAALPRDLNDYKWQRAISLYDEWQNSSFAKQSPLPFYVKDSVSTCVTCHMVREKITLPDPGAKNGELASHRWLGANTIIPQFYGYDEQAKKIVEFLRSNYINVDLFALEHGSDGKDVSAPLGMQSFEVKPGELITADVVLQNKGIAHALVPEQRDFYESWVDFTVKDKVGKVLFESGFLQPNGDLDPRAHSFTNRLINPDGVQNREHQVWNNKIVAYNNTIQSGRSQLVRYAFHMPAASTGPVTLTATVRYRRFNQHFMDFGMKKTGNDHYPQPVVEVVSTSRTIQVGKNGRTEPVPNENPDWMRWNNYGIALLDAQQYAASLDAFKHVAALRPTYADAYTNQAIAEFFWQRYSDAANHLHEALKLSPGNARAQYYLALVQRNTGDLEEAIVLFRQVIATFPRSRDAHRELGFSLYQLHRYAEAKEEYLKVQGIDPDDLAAHYILSILYRRLGDKEMAAKESATFNDQKDDPSANSFALGFLNQHPEIANESVFWHAHELDSDQDHIQGPLPTNFTATQN</sequence>
<dbReference type="InterPro" id="IPR011990">
    <property type="entry name" value="TPR-like_helical_dom_sf"/>
</dbReference>
<dbReference type="RefSeq" id="WP_147649509.1">
    <property type="nucleotide sequence ID" value="NZ_CP042806.1"/>
</dbReference>
<dbReference type="SUPFAM" id="SSF48695">
    <property type="entry name" value="Multiheme cytochromes"/>
    <property type="match status" value="1"/>
</dbReference>
<feature type="repeat" description="TPR" evidence="3">
    <location>
        <begin position="608"/>
        <end position="641"/>
    </location>
</feature>
<accession>A0A5B9EHD8</accession>
<dbReference type="InterPro" id="IPR023155">
    <property type="entry name" value="Cyt_c-552/4"/>
</dbReference>
<dbReference type="SUPFAM" id="SSF48452">
    <property type="entry name" value="TPR-like"/>
    <property type="match status" value="1"/>
</dbReference>
<evidence type="ECO:0000313" key="5">
    <source>
        <dbReference type="EMBL" id="QEE30240.1"/>
    </source>
</evidence>
<dbReference type="Proteomes" id="UP000321820">
    <property type="component" value="Chromosome"/>
</dbReference>
<dbReference type="SMART" id="SM00028">
    <property type="entry name" value="TPR"/>
    <property type="match status" value="4"/>
</dbReference>
<keyword evidence="1" id="KW-0677">Repeat</keyword>
<feature type="repeat" description="TPR" evidence="3">
    <location>
        <begin position="574"/>
        <end position="607"/>
    </location>
</feature>
<protein>
    <submittedName>
        <fullName evidence="5">Tetratricopeptide repeat protein</fullName>
    </submittedName>
</protein>
<dbReference type="AlphaFoldDB" id="A0A5B9EHD8"/>
<reference evidence="5 6" key="1">
    <citation type="submission" date="2019-08" db="EMBL/GenBank/DDBJ databases">
        <title>Complete genome sequence of Terriglobus albidus strain ORNL.</title>
        <authorList>
            <person name="Podar M."/>
        </authorList>
    </citation>
    <scope>NUCLEOTIDE SEQUENCE [LARGE SCALE GENOMIC DNA]</scope>
    <source>
        <strain evidence="5 6">ORNL</strain>
    </source>
</reference>
<evidence type="ECO:0000256" key="3">
    <source>
        <dbReference type="PROSITE-ProRule" id="PRU00339"/>
    </source>
</evidence>
<organism evidence="5 6">
    <name type="scientific">Terriglobus albidus</name>
    <dbReference type="NCBI Taxonomy" id="1592106"/>
    <lineage>
        <taxon>Bacteria</taxon>
        <taxon>Pseudomonadati</taxon>
        <taxon>Acidobacteriota</taxon>
        <taxon>Terriglobia</taxon>
        <taxon>Terriglobales</taxon>
        <taxon>Acidobacteriaceae</taxon>
        <taxon>Terriglobus</taxon>
    </lineage>
</organism>
<dbReference type="Gene3D" id="1.10.1130.10">
    <property type="entry name" value="Flavocytochrome C3, Chain A"/>
    <property type="match status" value="1"/>
</dbReference>
<dbReference type="InterPro" id="IPR036280">
    <property type="entry name" value="Multihaem_cyt_sf"/>
</dbReference>
<evidence type="ECO:0000256" key="1">
    <source>
        <dbReference type="ARBA" id="ARBA00022737"/>
    </source>
</evidence>
<feature type="repeat" description="TPR" evidence="3">
    <location>
        <begin position="642"/>
        <end position="675"/>
    </location>
</feature>
<dbReference type="InterPro" id="IPR050498">
    <property type="entry name" value="Ycf3"/>
</dbReference>
<dbReference type="PROSITE" id="PS50005">
    <property type="entry name" value="TPR"/>
    <property type="match status" value="3"/>
</dbReference>